<dbReference type="Pfam" id="PF00958">
    <property type="entry name" value="GMP_synt_C"/>
    <property type="match status" value="1"/>
</dbReference>
<keyword evidence="7 11" id="KW-0332">GMP biosynthesis</keyword>
<dbReference type="InterPro" id="IPR017926">
    <property type="entry name" value="GATASE"/>
</dbReference>
<evidence type="ECO:0000256" key="1">
    <source>
        <dbReference type="ARBA" id="ARBA00002332"/>
    </source>
</evidence>
<comment type="subunit">
    <text evidence="11">Homodimer.</text>
</comment>
<evidence type="ECO:0000256" key="12">
    <source>
        <dbReference type="PROSITE-ProRule" id="PRU00886"/>
    </source>
</evidence>
<dbReference type="Gene3D" id="3.40.50.620">
    <property type="entry name" value="HUPs"/>
    <property type="match status" value="1"/>
</dbReference>
<comment type="catalytic activity">
    <reaction evidence="11">
        <text>XMP + L-glutamine + ATP + H2O = GMP + L-glutamate + AMP + diphosphate + 2 H(+)</text>
        <dbReference type="Rhea" id="RHEA:11680"/>
        <dbReference type="ChEBI" id="CHEBI:15377"/>
        <dbReference type="ChEBI" id="CHEBI:15378"/>
        <dbReference type="ChEBI" id="CHEBI:29985"/>
        <dbReference type="ChEBI" id="CHEBI:30616"/>
        <dbReference type="ChEBI" id="CHEBI:33019"/>
        <dbReference type="ChEBI" id="CHEBI:57464"/>
        <dbReference type="ChEBI" id="CHEBI:58115"/>
        <dbReference type="ChEBI" id="CHEBI:58359"/>
        <dbReference type="ChEBI" id="CHEBI:456215"/>
        <dbReference type="EC" id="6.3.5.2"/>
    </reaction>
</comment>
<dbReference type="Pfam" id="PF02540">
    <property type="entry name" value="NAD_synthase"/>
    <property type="match status" value="1"/>
</dbReference>
<evidence type="ECO:0000313" key="15">
    <source>
        <dbReference type="Proteomes" id="UP001549036"/>
    </source>
</evidence>
<feature type="domain" description="GMPS ATP-PPase" evidence="13">
    <location>
        <begin position="203"/>
        <end position="395"/>
    </location>
</feature>
<keyword evidence="9 11" id="KW-0067">ATP-binding</keyword>
<keyword evidence="8 11" id="KW-0658">Purine biosynthesis</keyword>
<dbReference type="InterPro" id="IPR022310">
    <property type="entry name" value="NAD/GMP_synthase"/>
</dbReference>
<dbReference type="InterPro" id="IPR004739">
    <property type="entry name" value="GMP_synth_GATase"/>
</dbReference>
<keyword evidence="5 11" id="KW-0436">Ligase</keyword>
<evidence type="ECO:0000256" key="4">
    <source>
        <dbReference type="ARBA" id="ARBA00021562"/>
    </source>
</evidence>
<dbReference type="NCBIfam" id="TIGR00884">
    <property type="entry name" value="guaA_Cterm"/>
    <property type="match status" value="1"/>
</dbReference>
<dbReference type="SUPFAM" id="SSF52402">
    <property type="entry name" value="Adenine nucleotide alpha hydrolases-like"/>
    <property type="match status" value="1"/>
</dbReference>
<evidence type="ECO:0000256" key="10">
    <source>
        <dbReference type="ARBA" id="ARBA00022962"/>
    </source>
</evidence>
<dbReference type="NCBIfam" id="TIGR00888">
    <property type="entry name" value="guaA_Nterm"/>
    <property type="match status" value="1"/>
</dbReference>
<comment type="function">
    <text evidence="1 11">Catalyzes the synthesis of GMP from XMP.</text>
</comment>
<organism evidence="14 15">
    <name type="scientific">Mesorhizobium shonense</name>
    <dbReference type="NCBI Taxonomy" id="1209948"/>
    <lineage>
        <taxon>Bacteria</taxon>
        <taxon>Pseudomonadati</taxon>
        <taxon>Pseudomonadota</taxon>
        <taxon>Alphaproteobacteria</taxon>
        <taxon>Hyphomicrobiales</taxon>
        <taxon>Phyllobacteriaceae</taxon>
        <taxon>Mesorhizobium</taxon>
    </lineage>
</organism>
<dbReference type="PROSITE" id="PS51553">
    <property type="entry name" value="GMPS_ATP_PPASE"/>
    <property type="match status" value="1"/>
</dbReference>
<feature type="active site" evidence="11">
    <location>
        <position position="176"/>
    </location>
</feature>
<dbReference type="CDD" id="cd01742">
    <property type="entry name" value="GATase1_GMP_Synthase"/>
    <property type="match status" value="1"/>
</dbReference>
<dbReference type="SUPFAM" id="SSF52317">
    <property type="entry name" value="Class I glutamine amidotransferase-like"/>
    <property type="match status" value="1"/>
</dbReference>
<dbReference type="GO" id="GO:0003922">
    <property type="term" value="F:GMP synthase (glutamine-hydrolyzing) activity"/>
    <property type="evidence" value="ECO:0007669"/>
    <property type="project" value="UniProtKB-EC"/>
</dbReference>
<dbReference type="InterPro" id="IPR014729">
    <property type="entry name" value="Rossmann-like_a/b/a_fold"/>
</dbReference>
<dbReference type="Gene3D" id="3.40.50.880">
    <property type="match status" value="1"/>
</dbReference>
<evidence type="ECO:0000256" key="3">
    <source>
        <dbReference type="ARBA" id="ARBA00012746"/>
    </source>
</evidence>
<dbReference type="PANTHER" id="PTHR11922">
    <property type="entry name" value="GMP SYNTHASE-RELATED"/>
    <property type="match status" value="1"/>
</dbReference>
<protein>
    <recommendedName>
        <fullName evidence="4 11">GMP synthase [glutamine-hydrolyzing]</fullName>
        <ecNumber evidence="3 11">6.3.5.2</ecNumber>
    </recommendedName>
    <alternativeName>
        <fullName evidence="11">GMP synthetase</fullName>
    </alternativeName>
    <alternativeName>
        <fullName evidence="11">Glutamine amidotransferase</fullName>
    </alternativeName>
</protein>
<evidence type="ECO:0000256" key="11">
    <source>
        <dbReference type="HAMAP-Rule" id="MF_00344"/>
    </source>
</evidence>
<dbReference type="EMBL" id="JBEPLM010000014">
    <property type="protein sequence ID" value="MET3596267.1"/>
    <property type="molecule type" value="Genomic_DNA"/>
</dbReference>
<dbReference type="Gene3D" id="3.30.300.10">
    <property type="match status" value="1"/>
</dbReference>
<dbReference type="InterPro" id="IPR001674">
    <property type="entry name" value="GMP_synth_C"/>
</dbReference>
<dbReference type="InterPro" id="IPR025777">
    <property type="entry name" value="GMPS_ATP_PPase_dom"/>
</dbReference>
<evidence type="ECO:0000259" key="13">
    <source>
        <dbReference type="PROSITE" id="PS51553"/>
    </source>
</evidence>
<dbReference type="PRINTS" id="PR00096">
    <property type="entry name" value="GATASE"/>
</dbReference>
<evidence type="ECO:0000256" key="7">
    <source>
        <dbReference type="ARBA" id="ARBA00022749"/>
    </source>
</evidence>
<feature type="binding site" evidence="12">
    <location>
        <begin position="230"/>
        <end position="236"/>
    </location>
    <ligand>
        <name>ATP</name>
        <dbReference type="ChEBI" id="CHEBI:30616"/>
    </ligand>
</feature>
<accession>A0ABV2I1N0</accession>
<dbReference type="SUPFAM" id="SSF54810">
    <property type="entry name" value="GMP synthetase C-terminal dimerisation domain"/>
    <property type="match status" value="1"/>
</dbReference>
<dbReference type="PANTHER" id="PTHR11922:SF2">
    <property type="entry name" value="GMP SYNTHASE [GLUTAMINE-HYDROLYZING]"/>
    <property type="match status" value="1"/>
</dbReference>
<sequence>MTTANHPDTVLIIDFGSQVTQLIARRVREAGVYCEIVPFQSAAEGFRRIRPKAVILSGSPHSTVDIGSPRAPDEVFSAGVPVLGICYGEQTMCAQLGGKVEAGHHREFGRAFLEIEDDCALFDGIWARGTRHQVWMSHGDRVTAIPAGFKIVGTSTGAPFAAIADEARKFYAVQFHPEVVHTPDGAKLLSNFVHHIAGLAKGWTMAAYRDHAVEAIRKQVGKGKVICALSGGVDSSVAALLIHEAVGDQLTCILVDHGLMRKDEAQSVVEMFRQHYNLPLILVDASDRFISALEGEADPETKRKTIGRLFIEVFEEEAKKLGGADFLAQGTLYPDVIESVSFSGGPSVTIKSHHNVGGLPERMNMKLVEPLRELFKDEVRALGKELGLPESFIGRHPFPGPGLAIRCPGGITREKLEILRQADAIYLDEIRKAGLYDAIWQAFAVLLPVQTVGVMGDGRTYEFVCALRAVTSVDGMTADFYHYDMNFLGAAATRIINEVKGINRVVYDVTSKPPGTIEWE</sequence>
<comment type="caution">
    <text evidence="14">The sequence shown here is derived from an EMBL/GenBank/DDBJ whole genome shotgun (WGS) entry which is preliminary data.</text>
</comment>
<keyword evidence="10 11" id="KW-0315">Glutamine amidotransferase</keyword>
<dbReference type="InterPro" id="IPR029062">
    <property type="entry name" value="Class_I_gatase-like"/>
</dbReference>
<dbReference type="CDD" id="cd01997">
    <property type="entry name" value="GMP_synthase_C"/>
    <property type="match status" value="1"/>
</dbReference>
<dbReference type="Pfam" id="PF00117">
    <property type="entry name" value="GATase"/>
    <property type="match status" value="1"/>
</dbReference>
<feature type="active site" description="Nucleophile" evidence="11">
    <location>
        <position position="86"/>
    </location>
</feature>
<evidence type="ECO:0000256" key="6">
    <source>
        <dbReference type="ARBA" id="ARBA00022741"/>
    </source>
</evidence>
<proteinExistence type="inferred from homology"/>
<name>A0ABV2I1N0_9HYPH</name>
<keyword evidence="15" id="KW-1185">Reference proteome</keyword>
<gene>
    <name evidence="11" type="primary">guaA</name>
    <name evidence="14" type="ORF">ABID26_005685</name>
</gene>
<feature type="active site" evidence="11">
    <location>
        <position position="178"/>
    </location>
</feature>
<dbReference type="Proteomes" id="UP001549036">
    <property type="component" value="Unassembled WGS sequence"/>
</dbReference>
<evidence type="ECO:0000256" key="2">
    <source>
        <dbReference type="ARBA" id="ARBA00005153"/>
    </source>
</evidence>
<keyword evidence="6 11" id="KW-0547">Nucleotide-binding</keyword>
<evidence type="ECO:0000256" key="5">
    <source>
        <dbReference type="ARBA" id="ARBA00022598"/>
    </source>
</evidence>
<dbReference type="EC" id="6.3.5.2" evidence="3 11"/>
<evidence type="ECO:0000256" key="8">
    <source>
        <dbReference type="ARBA" id="ARBA00022755"/>
    </source>
</evidence>
<evidence type="ECO:0000313" key="14">
    <source>
        <dbReference type="EMBL" id="MET3596267.1"/>
    </source>
</evidence>
<dbReference type="HAMAP" id="MF_00344">
    <property type="entry name" value="GMP_synthase"/>
    <property type="match status" value="1"/>
</dbReference>
<reference evidence="14 15" key="1">
    <citation type="submission" date="2024-06" db="EMBL/GenBank/DDBJ databases">
        <title>Genomic Encyclopedia of Type Strains, Phase IV (KMG-IV): sequencing the most valuable type-strain genomes for metagenomic binning, comparative biology and taxonomic classification.</title>
        <authorList>
            <person name="Goeker M."/>
        </authorList>
    </citation>
    <scope>NUCLEOTIDE SEQUENCE [LARGE SCALE GENOMIC DNA]</scope>
    <source>
        <strain evidence="14 15">DSM 29846</strain>
    </source>
</reference>
<evidence type="ECO:0000256" key="9">
    <source>
        <dbReference type="ARBA" id="ARBA00022840"/>
    </source>
</evidence>
<dbReference type="NCBIfam" id="NF000848">
    <property type="entry name" value="PRK00074.1"/>
    <property type="match status" value="1"/>
</dbReference>
<dbReference type="RefSeq" id="WP_292371921.1">
    <property type="nucleotide sequence ID" value="NZ_JBEPLM010000014.1"/>
</dbReference>
<dbReference type="PROSITE" id="PS51273">
    <property type="entry name" value="GATASE_TYPE_1"/>
    <property type="match status" value="1"/>
</dbReference>
<dbReference type="InterPro" id="IPR022955">
    <property type="entry name" value="GMP_synthase"/>
</dbReference>
<comment type="pathway">
    <text evidence="2 11">Purine metabolism; GMP biosynthesis; GMP from XMP (L-Gln route): step 1/1.</text>
</comment>